<accession>A0A6L5YCI1</accession>
<dbReference type="InterPro" id="IPR000415">
    <property type="entry name" value="Nitroreductase-like"/>
</dbReference>
<dbReference type="PANTHER" id="PTHR23026">
    <property type="entry name" value="NADPH NITROREDUCTASE"/>
    <property type="match status" value="1"/>
</dbReference>
<dbReference type="PANTHER" id="PTHR23026:SF90">
    <property type="entry name" value="IODOTYROSINE DEIODINASE 1"/>
    <property type="match status" value="1"/>
</dbReference>
<feature type="domain" description="Nitroreductase" evidence="4">
    <location>
        <begin position="95"/>
        <end position="148"/>
    </location>
</feature>
<evidence type="ECO:0000313" key="6">
    <source>
        <dbReference type="Proteomes" id="UP000473699"/>
    </source>
</evidence>
<dbReference type="InterPro" id="IPR029479">
    <property type="entry name" value="Nitroreductase"/>
</dbReference>
<dbReference type="RefSeq" id="WP_154528984.1">
    <property type="nucleotide sequence ID" value="NZ_VUNH01000007.1"/>
</dbReference>
<dbReference type="AlphaFoldDB" id="A0A6L5YCI1"/>
<evidence type="ECO:0000259" key="4">
    <source>
        <dbReference type="Pfam" id="PF00881"/>
    </source>
</evidence>
<protein>
    <submittedName>
        <fullName evidence="5">Nitroreductase</fullName>
    </submittedName>
</protein>
<feature type="domain" description="Nitroreductase" evidence="4">
    <location>
        <begin position="8"/>
        <end position="64"/>
    </location>
</feature>
<dbReference type="GO" id="GO:0016491">
    <property type="term" value="F:oxidoreductase activity"/>
    <property type="evidence" value="ECO:0007669"/>
    <property type="project" value="UniProtKB-KW"/>
</dbReference>
<proteinExistence type="predicted"/>
<dbReference type="EMBL" id="VUNH01000007">
    <property type="protein sequence ID" value="MST55899.1"/>
    <property type="molecule type" value="Genomic_DNA"/>
</dbReference>
<keyword evidence="1" id="KW-0285">Flavoprotein</keyword>
<reference evidence="5 6" key="1">
    <citation type="submission" date="2019-08" db="EMBL/GenBank/DDBJ databases">
        <title>In-depth cultivation of the pig gut microbiome towards novel bacterial diversity and tailored functional studies.</title>
        <authorList>
            <person name="Wylensek D."/>
            <person name="Hitch T.C.A."/>
            <person name="Clavel T."/>
        </authorList>
    </citation>
    <scope>NUCLEOTIDE SEQUENCE [LARGE SCALE GENOMIC DNA]</scope>
    <source>
        <strain evidence="5 6">SM-530-WT-4B</strain>
    </source>
</reference>
<keyword evidence="6" id="KW-1185">Reference proteome</keyword>
<organism evidence="5 6">
    <name type="scientific">Pyramidobacter porci</name>
    <dbReference type="NCBI Taxonomy" id="2605789"/>
    <lineage>
        <taxon>Bacteria</taxon>
        <taxon>Thermotogati</taxon>
        <taxon>Synergistota</taxon>
        <taxon>Synergistia</taxon>
        <taxon>Synergistales</taxon>
        <taxon>Dethiosulfovibrionaceae</taxon>
        <taxon>Pyramidobacter</taxon>
    </lineage>
</organism>
<evidence type="ECO:0000256" key="2">
    <source>
        <dbReference type="ARBA" id="ARBA00022643"/>
    </source>
</evidence>
<dbReference type="Proteomes" id="UP000473699">
    <property type="component" value="Unassembled WGS sequence"/>
</dbReference>
<gene>
    <name evidence="5" type="ORF">FYJ74_07625</name>
</gene>
<name>A0A6L5YCI1_9BACT</name>
<keyword evidence="3" id="KW-0560">Oxidoreductase</keyword>
<comment type="caution">
    <text evidence="5">The sequence shown here is derived from an EMBL/GenBank/DDBJ whole genome shotgun (WGS) entry which is preliminary data.</text>
</comment>
<dbReference type="InterPro" id="IPR050627">
    <property type="entry name" value="Nitroreductase/BluB"/>
</dbReference>
<dbReference type="Gene3D" id="3.40.109.10">
    <property type="entry name" value="NADH Oxidase"/>
    <property type="match status" value="1"/>
</dbReference>
<evidence type="ECO:0000256" key="3">
    <source>
        <dbReference type="ARBA" id="ARBA00023002"/>
    </source>
</evidence>
<keyword evidence="2" id="KW-0288">FMN</keyword>
<dbReference type="Pfam" id="PF00881">
    <property type="entry name" value="Nitroreductase"/>
    <property type="match status" value="2"/>
</dbReference>
<evidence type="ECO:0000313" key="5">
    <source>
        <dbReference type="EMBL" id="MST55899.1"/>
    </source>
</evidence>
<evidence type="ECO:0000256" key="1">
    <source>
        <dbReference type="ARBA" id="ARBA00022630"/>
    </source>
</evidence>
<dbReference type="SUPFAM" id="SSF55469">
    <property type="entry name" value="FMN-dependent nitroreductase-like"/>
    <property type="match status" value="1"/>
</dbReference>
<sequence length="171" mass="18870">MNESLTNIMARRSIRRYTDESVCESTMKLVLAAACAAPSAKGERPVRFVVLDKKQMGSLAEKVQQKDPFREGQWGIAVLADLRDYDGGLAWIEDGAAAMENMQIACKSLGLGSLWYGVYRRAAKEPAVREFLQLPDGVEVLGITVMGYAAEHKEAYSGVDESKVRYGAWSE</sequence>